<accession>A0ABW8K2R1</accession>
<dbReference type="RefSeq" id="WP_379984739.1">
    <property type="nucleotide sequence ID" value="NZ_JADIKD010000006.1"/>
</dbReference>
<proteinExistence type="predicted"/>
<sequence>MTSVTGKTSNGFMYEGDYEHASHGRVTWTATYRRDGIFFGMRHGRINELTDIPVTEIDAVVKDEIESTWVQSR</sequence>
<organism evidence="1 2">
    <name type="scientific">Dyella koreensis</name>
    <dbReference type="NCBI Taxonomy" id="311235"/>
    <lineage>
        <taxon>Bacteria</taxon>
        <taxon>Pseudomonadati</taxon>
        <taxon>Pseudomonadota</taxon>
        <taxon>Gammaproteobacteria</taxon>
        <taxon>Lysobacterales</taxon>
        <taxon>Rhodanobacteraceae</taxon>
        <taxon>Dyella</taxon>
    </lineage>
</organism>
<evidence type="ECO:0000313" key="2">
    <source>
        <dbReference type="Proteomes" id="UP001620408"/>
    </source>
</evidence>
<dbReference type="Proteomes" id="UP001620408">
    <property type="component" value="Unassembled WGS sequence"/>
</dbReference>
<gene>
    <name evidence="1" type="ORF">ISS97_02305</name>
</gene>
<keyword evidence="2" id="KW-1185">Reference proteome</keyword>
<reference evidence="1 2" key="1">
    <citation type="submission" date="2020-10" db="EMBL/GenBank/DDBJ databases">
        <title>Phylogeny of dyella-like bacteria.</title>
        <authorList>
            <person name="Fu J."/>
        </authorList>
    </citation>
    <scope>NUCLEOTIDE SEQUENCE [LARGE SCALE GENOMIC DNA]</scope>
    <source>
        <strain evidence="1 2">BB4</strain>
    </source>
</reference>
<comment type="caution">
    <text evidence="1">The sequence shown here is derived from an EMBL/GenBank/DDBJ whole genome shotgun (WGS) entry which is preliminary data.</text>
</comment>
<dbReference type="EMBL" id="JADIKD010000006">
    <property type="protein sequence ID" value="MFK2916083.1"/>
    <property type="molecule type" value="Genomic_DNA"/>
</dbReference>
<keyword evidence="1" id="KW-0675">Receptor</keyword>
<protein>
    <submittedName>
        <fullName evidence="1">TonB-dependent receptor</fullName>
    </submittedName>
</protein>
<name>A0ABW8K2R1_9GAMM</name>
<evidence type="ECO:0000313" key="1">
    <source>
        <dbReference type="EMBL" id="MFK2916083.1"/>
    </source>
</evidence>